<dbReference type="InterPro" id="IPR036388">
    <property type="entry name" value="WH-like_DNA-bd_sf"/>
</dbReference>
<evidence type="ECO:0000256" key="1">
    <source>
        <dbReference type="ARBA" id="ARBA00009437"/>
    </source>
</evidence>
<protein>
    <submittedName>
        <fullName evidence="6">DNA-binding transcriptional LysR family regulator</fullName>
    </submittedName>
</protein>
<evidence type="ECO:0000256" key="3">
    <source>
        <dbReference type="ARBA" id="ARBA00023125"/>
    </source>
</evidence>
<evidence type="ECO:0000313" key="6">
    <source>
        <dbReference type="EMBL" id="NYJ21272.1"/>
    </source>
</evidence>
<gene>
    <name evidence="6" type="ORF">HNR05_003063</name>
</gene>
<dbReference type="Pfam" id="PF00126">
    <property type="entry name" value="HTH_1"/>
    <property type="match status" value="1"/>
</dbReference>
<dbReference type="PROSITE" id="PS50931">
    <property type="entry name" value="HTH_LYSR"/>
    <property type="match status" value="1"/>
</dbReference>
<sequence>MLGSRVPGLSDLQMLVALGDLGSLTQVGQRLGISQQAVSARMRAIEVTVGATLVRRSARGSTLTPTGLIVANWAGDVIAAAERLEAGIESLRSAATLQLPVAASLTIAEYLLPRWLLALRRQQTLAGDTTTQIGQTVTNSEKVIALVRDGSVPLGFIETPEIPADIRSTPVGWDTLHVAVAPGHPWARRRTPLSARELARTPLVTREEGSGTRTALEQLLRSSPDGIDELASPLIELAGTAAVRSAIASGLAPGVLSHLAIADDLALGRLVAVTVTGVTLRRRLSAIWLSGPHPAEQAAQDLIAVARRQT</sequence>
<dbReference type="RefSeq" id="WP_179579896.1">
    <property type="nucleotide sequence ID" value="NZ_JACCFM010000001.1"/>
</dbReference>
<dbReference type="Proteomes" id="UP000537260">
    <property type="component" value="Unassembled WGS sequence"/>
</dbReference>
<keyword evidence="3 6" id="KW-0238">DNA-binding</keyword>
<keyword evidence="2" id="KW-0805">Transcription regulation</keyword>
<evidence type="ECO:0000259" key="5">
    <source>
        <dbReference type="PROSITE" id="PS50931"/>
    </source>
</evidence>
<accession>A0A7Z0EI10</accession>
<organism evidence="6 7">
    <name type="scientific">Glaciibacter psychrotolerans</name>
    <dbReference type="NCBI Taxonomy" id="670054"/>
    <lineage>
        <taxon>Bacteria</taxon>
        <taxon>Bacillati</taxon>
        <taxon>Actinomycetota</taxon>
        <taxon>Actinomycetes</taxon>
        <taxon>Micrococcales</taxon>
        <taxon>Microbacteriaceae</taxon>
        <taxon>Glaciibacter</taxon>
    </lineage>
</organism>
<proteinExistence type="inferred from homology"/>
<evidence type="ECO:0000256" key="4">
    <source>
        <dbReference type="ARBA" id="ARBA00023163"/>
    </source>
</evidence>
<comment type="caution">
    <text evidence="6">The sequence shown here is derived from an EMBL/GenBank/DDBJ whole genome shotgun (WGS) entry which is preliminary data.</text>
</comment>
<dbReference type="InterPro" id="IPR036390">
    <property type="entry name" value="WH_DNA-bd_sf"/>
</dbReference>
<dbReference type="EMBL" id="JACCFM010000001">
    <property type="protein sequence ID" value="NYJ21272.1"/>
    <property type="molecule type" value="Genomic_DNA"/>
</dbReference>
<dbReference type="GO" id="GO:0000976">
    <property type="term" value="F:transcription cis-regulatory region binding"/>
    <property type="evidence" value="ECO:0007669"/>
    <property type="project" value="TreeGrafter"/>
</dbReference>
<dbReference type="PANTHER" id="PTHR30126:SF39">
    <property type="entry name" value="HTH-TYPE TRANSCRIPTIONAL REGULATOR CYSL"/>
    <property type="match status" value="1"/>
</dbReference>
<dbReference type="InterPro" id="IPR005119">
    <property type="entry name" value="LysR_subst-bd"/>
</dbReference>
<dbReference type="Pfam" id="PF03466">
    <property type="entry name" value="LysR_substrate"/>
    <property type="match status" value="1"/>
</dbReference>
<dbReference type="SUPFAM" id="SSF53850">
    <property type="entry name" value="Periplasmic binding protein-like II"/>
    <property type="match status" value="1"/>
</dbReference>
<dbReference type="GO" id="GO:0003700">
    <property type="term" value="F:DNA-binding transcription factor activity"/>
    <property type="evidence" value="ECO:0007669"/>
    <property type="project" value="InterPro"/>
</dbReference>
<dbReference type="SUPFAM" id="SSF46785">
    <property type="entry name" value="Winged helix' DNA-binding domain"/>
    <property type="match status" value="1"/>
</dbReference>
<dbReference type="Gene3D" id="3.40.190.10">
    <property type="entry name" value="Periplasmic binding protein-like II"/>
    <property type="match status" value="2"/>
</dbReference>
<keyword evidence="4" id="KW-0804">Transcription</keyword>
<dbReference type="AlphaFoldDB" id="A0A7Z0EI10"/>
<dbReference type="InterPro" id="IPR000847">
    <property type="entry name" value="LysR_HTH_N"/>
</dbReference>
<comment type="similarity">
    <text evidence="1">Belongs to the LysR transcriptional regulatory family.</text>
</comment>
<reference evidence="6 7" key="1">
    <citation type="submission" date="2020-07" db="EMBL/GenBank/DDBJ databases">
        <title>Sequencing the genomes of 1000 actinobacteria strains.</title>
        <authorList>
            <person name="Klenk H.-P."/>
        </authorList>
    </citation>
    <scope>NUCLEOTIDE SEQUENCE [LARGE SCALE GENOMIC DNA]</scope>
    <source>
        <strain evidence="6 7">LI1</strain>
    </source>
</reference>
<evidence type="ECO:0000313" key="7">
    <source>
        <dbReference type="Proteomes" id="UP000537260"/>
    </source>
</evidence>
<dbReference type="PANTHER" id="PTHR30126">
    <property type="entry name" value="HTH-TYPE TRANSCRIPTIONAL REGULATOR"/>
    <property type="match status" value="1"/>
</dbReference>
<feature type="domain" description="HTH lysR-type" evidence="5">
    <location>
        <begin position="7"/>
        <end position="64"/>
    </location>
</feature>
<evidence type="ECO:0000256" key="2">
    <source>
        <dbReference type="ARBA" id="ARBA00023015"/>
    </source>
</evidence>
<name>A0A7Z0EI10_9MICO</name>
<dbReference type="Gene3D" id="1.10.10.10">
    <property type="entry name" value="Winged helix-like DNA-binding domain superfamily/Winged helix DNA-binding domain"/>
    <property type="match status" value="1"/>
</dbReference>
<keyword evidence="7" id="KW-1185">Reference proteome</keyword>